<dbReference type="SUPFAM" id="SSF53335">
    <property type="entry name" value="S-adenosyl-L-methionine-dependent methyltransferases"/>
    <property type="match status" value="1"/>
</dbReference>
<dbReference type="HOGENOM" id="CLU_056435_1_1_1"/>
<evidence type="ECO:0000256" key="4">
    <source>
        <dbReference type="ARBA" id="ARBA00022691"/>
    </source>
</evidence>
<keyword evidence="3" id="KW-0808">Transferase</keyword>
<sequence>MSQANDTAQAPAKPREVMVKLQSLVNNDPHSWEDAWKAKITPWDLGEGQPPLRDILTSGEIEFPRSGRALVPGCGRGYDAACIASSLGHDTLAIDIAATAVQEGKDYLASLPPLPAGKVTYLQGDFFNFQVSDEERFDLIYDFTFFVAIPPTRRNEWGRQMRTLIKPGGYLITLIYPIDPHTPTGPPYFVRPDHYLEPLGEGWAKVVDRIPENSLQSHVGREHLVVWRRL</sequence>
<dbReference type="PANTHER" id="PTHR32183:SF6">
    <property type="entry name" value="CYSTEINE SULFINATE DESULFINASE_CYSTEINE DESULFURASE AND RELATED ENZYMES"/>
    <property type="match status" value="1"/>
</dbReference>
<keyword evidence="1" id="KW-0597">Phosphoprotein</keyword>
<dbReference type="InterPro" id="IPR008854">
    <property type="entry name" value="TPMT"/>
</dbReference>
<proteinExistence type="predicted"/>
<dbReference type="VEuPathDB" id="FungiDB:PLEOSDRAFT_156867"/>
<dbReference type="CDD" id="cd02440">
    <property type="entry name" value="AdoMet_MTases"/>
    <property type="match status" value="1"/>
</dbReference>
<dbReference type="InterPro" id="IPR029063">
    <property type="entry name" value="SAM-dependent_MTases_sf"/>
</dbReference>
<organism evidence="5 6">
    <name type="scientific">Pleurotus ostreatus (strain PC15)</name>
    <name type="common">Oyster mushroom</name>
    <dbReference type="NCBI Taxonomy" id="1137138"/>
    <lineage>
        <taxon>Eukaryota</taxon>
        <taxon>Fungi</taxon>
        <taxon>Dikarya</taxon>
        <taxon>Basidiomycota</taxon>
        <taxon>Agaricomycotina</taxon>
        <taxon>Agaricomycetes</taxon>
        <taxon>Agaricomycetidae</taxon>
        <taxon>Agaricales</taxon>
        <taxon>Pleurotineae</taxon>
        <taxon>Pleurotaceae</taxon>
        <taxon>Pleurotus</taxon>
    </lineage>
</organism>
<accession>A0A067NM25</accession>
<dbReference type="PANTHER" id="PTHR32183">
    <property type="match status" value="1"/>
</dbReference>
<evidence type="ECO:0000313" key="6">
    <source>
        <dbReference type="Proteomes" id="UP000027073"/>
    </source>
</evidence>
<protein>
    <recommendedName>
        <fullName evidence="7">Methyltransferase domain-containing protein</fullName>
    </recommendedName>
</protein>
<dbReference type="AlphaFoldDB" id="A0A067NM25"/>
<dbReference type="GO" id="GO:0008757">
    <property type="term" value="F:S-adenosylmethionine-dependent methyltransferase activity"/>
    <property type="evidence" value="ECO:0007669"/>
    <property type="project" value="InterPro"/>
</dbReference>
<dbReference type="Proteomes" id="UP000027073">
    <property type="component" value="Unassembled WGS sequence"/>
</dbReference>
<keyword evidence="4" id="KW-0949">S-adenosyl-L-methionine</keyword>
<reference evidence="6" key="1">
    <citation type="journal article" date="2014" name="Proc. Natl. Acad. Sci. U.S.A.">
        <title>Extensive sampling of basidiomycete genomes demonstrates inadequacy of the white-rot/brown-rot paradigm for wood decay fungi.</title>
        <authorList>
            <person name="Riley R."/>
            <person name="Salamov A.A."/>
            <person name="Brown D.W."/>
            <person name="Nagy L.G."/>
            <person name="Floudas D."/>
            <person name="Held B.W."/>
            <person name="Levasseur A."/>
            <person name="Lombard V."/>
            <person name="Morin E."/>
            <person name="Otillar R."/>
            <person name="Lindquist E.A."/>
            <person name="Sun H."/>
            <person name="LaButti K.M."/>
            <person name="Schmutz J."/>
            <person name="Jabbour D."/>
            <person name="Luo H."/>
            <person name="Baker S.E."/>
            <person name="Pisabarro A.G."/>
            <person name="Walton J.D."/>
            <person name="Blanchette R.A."/>
            <person name="Henrissat B."/>
            <person name="Martin F."/>
            <person name="Cullen D."/>
            <person name="Hibbett D.S."/>
            <person name="Grigoriev I.V."/>
        </authorList>
    </citation>
    <scope>NUCLEOTIDE SEQUENCE [LARGE SCALE GENOMIC DNA]</scope>
    <source>
        <strain evidence="6">PC15</strain>
    </source>
</reference>
<dbReference type="PROSITE" id="PS51585">
    <property type="entry name" value="SAM_MT_TPMT"/>
    <property type="match status" value="1"/>
</dbReference>
<evidence type="ECO:0000256" key="2">
    <source>
        <dbReference type="ARBA" id="ARBA00022603"/>
    </source>
</evidence>
<evidence type="ECO:0008006" key="7">
    <source>
        <dbReference type="Google" id="ProtNLM"/>
    </source>
</evidence>
<dbReference type="OrthoDB" id="276151at2759"/>
<dbReference type="STRING" id="1137138.A0A067NM25"/>
<evidence type="ECO:0000256" key="3">
    <source>
        <dbReference type="ARBA" id="ARBA00022679"/>
    </source>
</evidence>
<dbReference type="GO" id="GO:0032259">
    <property type="term" value="P:methylation"/>
    <property type="evidence" value="ECO:0007669"/>
    <property type="project" value="UniProtKB-KW"/>
</dbReference>
<evidence type="ECO:0000256" key="1">
    <source>
        <dbReference type="ARBA" id="ARBA00022553"/>
    </source>
</evidence>
<name>A0A067NM25_PLEO1</name>
<evidence type="ECO:0000313" key="5">
    <source>
        <dbReference type="EMBL" id="KDQ29133.1"/>
    </source>
</evidence>
<gene>
    <name evidence="5" type="ORF">PLEOSDRAFT_156867</name>
</gene>
<dbReference type="Gene3D" id="3.40.50.150">
    <property type="entry name" value="Vaccinia Virus protein VP39"/>
    <property type="match status" value="1"/>
</dbReference>
<keyword evidence="2" id="KW-0489">Methyltransferase</keyword>
<dbReference type="InParanoid" id="A0A067NM25"/>
<dbReference type="EMBL" id="KL198007">
    <property type="protein sequence ID" value="KDQ29133.1"/>
    <property type="molecule type" value="Genomic_DNA"/>
</dbReference>
<dbReference type="Pfam" id="PF05724">
    <property type="entry name" value="TPMT"/>
    <property type="match status" value="1"/>
</dbReference>